<name>A0A653DE40_CALMS</name>
<keyword evidence="7" id="KW-0256">Endoplasmic reticulum</keyword>
<dbReference type="Proteomes" id="UP000410492">
    <property type="component" value="Unassembled WGS sequence"/>
</dbReference>
<comment type="pathway">
    <text evidence="2">Protein modification; protein glycosylation.</text>
</comment>
<dbReference type="InterPro" id="IPR007873">
    <property type="entry name" value="Glycosyltransferase_ALG3"/>
</dbReference>
<dbReference type="PANTHER" id="PTHR12646:SF0">
    <property type="entry name" value="DOL-P-MAN:MAN(5)GLCNAC(2)-PP-DOL ALPHA-1,3-MANNOSYLTRANSFERASE"/>
    <property type="match status" value="1"/>
</dbReference>
<evidence type="ECO:0000256" key="4">
    <source>
        <dbReference type="ARBA" id="ARBA00022676"/>
    </source>
</evidence>
<evidence type="ECO:0000256" key="2">
    <source>
        <dbReference type="ARBA" id="ARBA00004922"/>
    </source>
</evidence>
<accession>A0A653DE40</accession>
<reference evidence="12 13" key="1">
    <citation type="submission" date="2019-01" db="EMBL/GenBank/DDBJ databases">
        <authorList>
            <person name="Sayadi A."/>
        </authorList>
    </citation>
    <scope>NUCLEOTIDE SEQUENCE [LARGE SCALE GENOMIC DNA]</scope>
</reference>
<comment type="catalytic activity">
    <reaction evidence="10">
        <text>an alpha-D-Man-(1-&gt;2)-alpha-D-Man-(1-&gt;2)-alpha-D-Man-(1-&gt;3)-[alpha-D-Man-(1-&gt;6)]-beta-D-Man-(1-&gt;4)-beta-D-GlcNAc-(1-&gt;4)-alpha-D-GlcNAc-diphospho-di-trans,poly-cis-dolichol + a di-trans,poly-cis-dolichyl beta-D-mannosyl phosphate = an alpha-D-Man-(1-&gt;2)-alpha-D-Man-(1-&gt;2)-alpha-D-Man-(1-&gt;3)-[alpha-D-Man-(1-&gt;3)-alpha-D-Man-(1-&gt;6)]-beta-D-Man-(1-&gt;4)-beta-D-GlcNAc-(1-&gt;4)-alpha-D-GlcNAc-diphospho-di-trans,poly-cis-dolichol + a di-trans,poly-cis-dolichyl phosphate + H(+)</text>
        <dbReference type="Rhea" id="RHEA:29527"/>
        <dbReference type="Rhea" id="RHEA-COMP:19498"/>
        <dbReference type="Rhea" id="RHEA-COMP:19501"/>
        <dbReference type="Rhea" id="RHEA-COMP:19516"/>
        <dbReference type="Rhea" id="RHEA-COMP:19517"/>
        <dbReference type="ChEBI" id="CHEBI:15378"/>
        <dbReference type="ChEBI" id="CHEBI:57683"/>
        <dbReference type="ChEBI" id="CHEBI:58211"/>
        <dbReference type="ChEBI" id="CHEBI:132515"/>
        <dbReference type="ChEBI" id="CHEBI:132516"/>
        <dbReference type="EC" id="2.4.1.258"/>
    </reaction>
    <physiologicalReaction direction="left-to-right" evidence="10">
        <dbReference type="Rhea" id="RHEA:29528"/>
    </physiologicalReaction>
</comment>
<dbReference type="OrthoDB" id="20028at2759"/>
<dbReference type="AlphaFoldDB" id="A0A653DE40"/>
<feature type="transmembrane region" description="Helical" evidence="11">
    <location>
        <begin position="121"/>
        <end position="140"/>
    </location>
</feature>
<feature type="transmembrane region" description="Helical" evidence="11">
    <location>
        <begin position="211"/>
        <end position="233"/>
    </location>
</feature>
<feature type="transmembrane region" description="Helical" evidence="11">
    <location>
        <begin position="384"/>
        <end position="403"/>
    </location>
</feature>
<evidence type="ECO:0000256" key="6">
    <source>
        <dbReference type="ARBA" id="ARBA00022692"/>
    </source>
</evidence>
<feature type="transmembrane region" description="Helical" evidence="11">
    <location>
        <begin position="41"/>
        <end position="61"/>
    </location>
</feature>
<feature type="transmembrane region" description="Helical" evidence="11">
    <location>
        <begin position="448"/>
        <end position="465"/>
    </location>
</feature>
<feature type="transmembrane region" description="Helical" evidence="11">
    <location>
        <begin position="98"/>
        <end position="115"/>
    </location>
</feature>
<sequence>MAPTKNKPPQARLNGKRGFLEKLKCWLSVEFVKKLAFDPHYLTPTCYVILLFEAVLNVLIIEKVKYTEIDWNAYMQEVEGFLNGTLDYRKLKGDTGPLVYPAGFVYIYSILYYVTSHGKNIYLAQYIFLILYLLQTYLVHRIFRKSMKLPPYALILVTLTSYRIHSIFVLRLFNDPIAVLLFYVSLNLLISDKWLLGSVFYSLAVAVKMNILLYAPCLLIAYLTNLSLFQTALNLSICALIQLLLGLPFLYVNAIAYIQGSFDLGRVFEHKWTVNYRFLPRSIFEYQGFHLFLLALHIFLLILFTPQFKCYLSSYAKLNIVTKQFVKSIKEERKKRITETKKLSKTQKQFLDNFENSLRNSQSEPDPLDDAEKLQDKLSKITQLFILPFFVTNLIGVTCARSLHYQFYSWYFHSLVYLVFCTRYNRSFSFLLLGLIEYCWNVYPSTNFSSALLHICHITLLYGVYKSMKE</sequence>
<comment type="subcellular location">
    <subcellularLocation>
        <location evidence="1">Endoplasmic reticulum membrane</location>
        <topology evidence="1">Multi-pass membrane protein</topology>
    </subcellularLocation>
</comment>
<evidence type="ECO:0000256" key="1">
    <source>
        <dbReference type="ARBA" id="ARBA00004477"/>
    </source>
</evidence>
<dbReference type="GO" id="GO:0052925">
    <property type="term" value="F:dol-P-Man:Man(5)GlcNAc(2)-PP-Dol alpha-1,3-mannosyltransferase activity"/>
    <property type="evidence" value="ECO:0007669"/>
    <property type="project" value="UniProtKB-EC"/>
</dbReference>
<evidence type="ECO:0000256" key="10">
    <source>
        <dbReference type="ARBA" id="ARBA00049506"/>
    </source>
</evidence>
<keyword evidence="9 11" id="KW-0472">Membrane</keyword>
<keyword evidence="5" id="KW-0808">Transferase</keyword>
<dbReference type="GO" id="GO:0005789">
    <property type="term" value="C:endoplasmic reticulum membrane"/>
    <property type="evidence" value="ECO:0007669"/>
    <property type="project" value="UniProtKB-SubCell"/>
</dbReference>
<evidence type="ECO:0000313" key="13">
    <source>
        <dbReference type="Proteomes" id="UP000410492"/>
    </source>
</evidence>
<dbReference type="Pfam" id="PF05208">
    <property type="entry name" value="ALG3"/>
    <property type="match status" value="1"/>
</dbReference>
<protein>
    <recommendedName>
        <fullName evidence="3">dolichyl-P-Man:Man5GlcNAc2-PP-dolichol alpha-1,3-mannosyltransferase</fullName>
        <ecNumber evidence="3">2.4.1.258</ecNumber>
    </recommendedName>
</protein>
<keyword evidence="13" id="KW-1185">Reference proteome</keyword>
<evidence type="ECO:0000256" key="3">
    <source>
        <dbReference type="ARBA" id="ARBA00011964"/>
    </source>
</evidence>
<evidence type="ECO:0000256" key="5">
    <source>
        <dbReference type="ARBA" id="ARBA00022679"/>
    </source>
</evidence>
<keyword evidence="4" id="KW-0328">Glycosyltransferase</keyword>
<evidence type="ECO:0000256" key="7">
    <source>
        <dbReference type="ARBA" id="ARBA00022824"/>
    </source>
</evidence>
<organism evidence="12 13">
    <name type="scientific">Callosobruchus maculatus</name>
    <name type="common">Southern cowpea weevil</name>
    <name type="synonym">Pulse bruchid</name>
    <dbReference type="NCBI Taxonomy" id="64391"/>
    <lineage>
        <taxon>Eukaryota</taxon>
        <taxon>Metazoa</taxon>
        <taxon>Ecdysozoa</taxon>
        <taxon>Arthropoda</taxon>
        <taxon>Hexapoda</taxon>
        <taxon>Insecta</taxon>
        <taxon>Pterygota</taxon>
        <taxon>Neoptera</taxon>
        <taxon>Endopterygota</taxon>
        <taxon>Coleoptera</taxon>
        <taxon>Polyphaga</taxon>
        <taxon>Cucujiformia</taxon>
        <taxon>Chrysomeloidea</taxon>
        <taxon>Chrysomelidae</taxon>
        <taxon>Bruchinae</taxon>
        <taxon>Bruchini</taxon>
        <taxon>Callosobruchus</taxon>
    </lineage>
</organism>
<feature type="transmembrane region" description="Helical" evidence="11">
    <location>
        <begin position="239"/>
        <end position="262"/>
    </location>
</feature>
<dbReference type="EC" id="2.4.1.258" evidence="3"/>
<evidence type="ECO:0000313" key="12">
    <source>
        <dbReference type="EMBL" id="VEN57811.1"/>
    </source>
</evidence>
<keyword evidence="8 11" id="KW-1133">Transmembrane helix</keyword>
<dbReference type="EMBL" id="CAACVG010011309">
    <property type="protein sequence ID" value="VEN57811.1"/>
    <property type="molecule type" value="Genomic_DNA"/>
</dbReference>
<gene>
    <name evidence="12" type="ORF">CALMAC_LOCUS16342</name>
</gene>
<evidence type="ECO:0000256" key="9">
    <source>
        <dbReference type="ARBA" id="ARBA00023136"/>
    </source>
</evidence>
<dbReference type="PANTHER" id="PTHR12646">
    <property type="entry name" value="NOT56 - RELATED"/>
    <property type="match status" value="1"/>
</dbReference>
<evidence type="ECO:0000256" key="8">
    <source>
        <dbReference type="ARBA" id="ARBA00022989"/>
    </source>
</evidence>
<keyword evidence="6 11" id="KW-0812">Transmembrane</keyword>
<proteinExistence type="predicted"/>
<evidence type="ECO:0000256" key="11">
    <source>
        <dbReference type="SAM" id="Phobius"/>
    </source>
</evidence>
<feature type="transmembrane region" description="Helical" evidence="11">
    <location>
        <begin position="283"/>
        <end position="304"/>
    </location>
</feature>